<evidence type="ECO:0000256" key="1">
    <source>
        <dbReference type="SAM" id="MobiDB-lite"/>
    </source>
</evidence>
<dbReference type="PANTHER" id="PTHR35825">
    <property type="entry name" value="CASEIN KINASE II SUBUNIT ALPHA PRIME-INTERACTING PROTEIN"/>
    <property type="match status" value="1"/>
</dbReference>
<feature type="region of interest" description="Disordered" evidence="1">
    <location>
        <begin position="229"/>
        <end position="253"/>
    </location>
</feature>
<accession>A0A8D2CV97</accession>
<dbReference type="PANTHER" id="PTHR35825:SF2">
    <property type="entry name" value="CASEIN KINASE II SUBUNIT ALPHA'-INTERACTING PROTEIN"/>
    <property type="match status" value="1"/>
</dbReference>
<dbReference type="Proteomes" id="UP000694564">
    <property type="component" value="Chromosome 10"/>
</dbReference>
<protein>
    <submittedName>
        <fullName evidence="2">Uncharacterized protein</fullName>
    </submittedName>
</protein>
<reference evidence="2" key="2">
    <citation type="submission" date="2025-09" db="UniProtKB">
        <authorList>
            <consortium name="Ensembl"/>
        </authorList>
    </citation>
    <scope>IDENTIFICATION</scope>
</reference>
<dbReference type="InterPro" id="IPR038954">
    <property type="entry name" value="CSNKA2IP"/>
</dbReference>
<proteinExistence type="predicted"/>
<dbReference type="AlphaFoldDB" id="A0A8D2CV97"/>
<sequence>MRGKPNPRPGPRLSTTYTVCLVCASCIKSQCKHLTGKRDPRCATLFVIPTPEVSCEGKIKVKLVLILCLPENSCVSLPLKENQPDEVPDDSIEEMKKISQILPSSESSIIQGLNVKKTWLTTPEKKVLSQQPQAIDWLLYVKKNSNSQLKSHNPKPPSSSSSSSSSSSASSSPSSSSSTSLALPSLLPPLKDSAPPGLSGCVVTKVLSYHRLPPGVSWLEFIFNKDHQPLPGKSNKSQSPPPKTKSVRNPTIRKATKGSNVLLKFFQSVQTKNPD</sequence>
<evidence type="ECO:0000313" key="2">
    <source>
        <dbReference type="Ensembl" id="ENSSVLP00005015293.1"/>
    </source>
</evidence>
<organism evidence="2 3">
    <name type="scientific">Sciurus vulgaris</name>
    <name type="common">Eurasian red squirrel</name>
    <dbReference type="NCBI Taxonomy" id="55149"/>
    <lineage>
        <taxon>Eukaryota</taxon>
        <taxon>Metazoa</taxon>
        <taxon>Chordata</taxon>
        <taxon>Craniata</taxon>
        <taxon>Vertebrata</taxon>
        <taxon>Euteleostomi</taxon>
        <taxon>Mammalia</taxon>
        <taxon>Eutheria</taxon>
        <taxon>Euarchontoglires</taxon>
        <taxon>Glires</taxon>
        <taxon>Rodentia</taxon>
        <taxon>Sciuromorpha</taxon>
        <taxon>Sciuridae</taxon>
        <taxon>Sciurinae</taxon>
        <taxon>Sciurini</taxon>
        <taxon>Sciurus</taxon>
    </lineage>
</organism>
<feature type="region of interest" description="Disordered" evidence="1">
    <location>
        <begin position="147"/>
        <end position="182"/>
    </location>
</feature>
<reference evidence="2" key="1">
    <citation type="submission" date="2025-08" db="UniProtKB">
        <authorList>
            <consortium name="Ensembl"/>
        </authorList>
    </citation>
    <scope>IDENTIFICATION</scope>
</reference>
<dbReference type="GeneTree" id="ENSGT00390000012239"/>
<keyword evidence="3" id="KW-1185">Reference proteome</keyword>
<name>A0A8D2CV97_SCIVU</name>
<feature type="compositionally biased region" description="Low complexity" evidence="1">
    <location>
        <begin position="158"/>
        <end position="182"/>
    </location>
</feature>
<evidence type="ECO:0000313" key="3">
    <source>
        <dbReference type="Proteomes" id="UP000694564"/>
    </source>
</evidence>
<dbReference type="Ensembl" id="ENSSVLT00005016975.1">
    <property type="protein sequence ID" value="ENSSVLP00005015293.1"/>
    <property type="gene ID" value="ENSSVLG00005012271.1"/>
</dbReference>
<dbReference type="OrthoDB" id="9526609at2759"/>